<evidence type="ECO:0000313" key="2">
    <source>
        <dbReference type="EMBL" id="EHQ88439.1"/>
    </source>
</evidence>
<protein>
    <submittedName>
        <fullName evidence="2">Uncharacterized protein</fullName>
    </submittedName>
</protein>
<keyword evidence="1" id="KW-0812">Transmembrane</keyword>
<dbReference type="HOGENOM" id="CLU_1198247_0_0_9"/>
<reference evidence="2 3" key="1">
    <citation type="submission" date="2011-11" db="EMBL/GenBank/DDBJ databases">
        <title>The Noncontiguous Finished genome of Desulfosporosinus youngiae DSM 17734.</title>
        <authorList>
            <consortium name="US DOE Joint Genome Institute (JGI-PGF)"/>
            <person name="Lucas S."/>
            <person name="Han J."/>
            <person name="Lapidus A."/>
            <person name="Cheng J.-F."/>
            <person name="Goodwin L."/>
            <person name="Pitluck S."/>
            <person name="Peters L."/>
            <person name="Ovchinnikova G."/>
            <person name="Lu M."/>
            <person name="Land M.L."/>
            <person name="Hauser L."/>
            <person name="Pester M."/>
            <person name="Spring S."/>
            <person name="Ollivier B."/>
            <person name="Rattei T."/>
            <person name="Klenk H.-P."/>
            <person name="Wagner M."/>
            <person name="Loy A."/>
            <person name="Woyke T.J."/>
        </authorList>
    </citation>
    <scope>NUCLEOTIDE SEQUENCE [LARGE SCALE GENOMIC DNA]</scope>
    <source>
        <strain evidence="2 3">DSM 17734</strain>
    </source>
</reference>
<sequence>MRKIFDTIKELFRNKIFVSATKVIVGFFLSSICTLLFYDQFMKPVNWLKAAVSQFEVNMPSGSEITWGDRIIINAKHPDDVEYVQYNWDQDISIKEYNHVVEVEFPEEIGEHVLNFHLVDKQGKHKSYNSVNYRFNEVLNAPRLILSQVKDQYYPFEVITLQAIDKDGVHHIGYAWDREETTPIYGELAHVQVPNFIGPHKLLYYAKDENSNSSKWKILKVNVIPLPSANE</sequence>
<evidence type="ECO:0000313" key="3">
    <source>
        <dbReference type="Proteomes" id="UP000005104"/>
    </source>
</evidence>
<dbReference type="Proteomes" id="UP000005104">
    <property type="component" value="Chromosome"/>
</dbReference>
<evidence type="ECO:0000256" key="1">
    <source>
        <dbReference type="SAM" id="Phobius"/>
    </source>
</evidence>
<keyword evidence="3" id="KW-1185">Reference proteome</keyword>
<dbReference type="AlphaFoldDB" id="H5Y291"/>
<gene>
    <name evidence="2" type="ORF">DesyoDRAFT_1271</name>
</gene>
<dbReference type="EMBL" id="CM001441">
    <property type="protein sequence ID" value="EHQ88439.1"/>
    <property type="molecule type" value="Genomic_DNA"/>
</dbReference>
<organism evidence="2 3">
    <name type="scientific">Desulfosporosinus youngiae DSM 17734</name>
    <dbReference type="NCBI Taxonomy" id="768710"/>
    <lineage>
        <taxon>Bacteria</taxon>
        <taxon>Bacillati</taxon>
        <taxon>Bacillota</taxon>
        <taxon>Clostridia</taxon>
        <taxon>Eubacteriales</taxon>
        <taxon>Desulfitobacteriaceae</taxon>
        <taxon>Desulfosporosinus</taxon>
    </lineage>
</organism>
<keyword evidence="1" id="KW-1133">Transmembrane helix</keyword>
<accession>H5Y291</accession>
<name>H5Y291_9FIRM</name>
<feature type="transmembrane region" description="Helical" evidence="1">
    <location>
        <begin position="16"/>
        <end position="38"/>
    </location>
</feature>
<proteinExistence type="predicted"/>
<keyword evidence="1" id="KW-0472">Membrane</keyword>
<dbReference type="RefSeq" id="WP_007780820.1">
    <property type="nucleotide sequence ID" value="NZ_CM001441.1"/>
</dbReference>